<evidence type="ECO:0000313" key="21">
    <source>
        <dbReference type="EMBL" id="CAF4504293.1"/>
    </source>
</evidence>
<keyword evidence="8" id="KW-1133">Transmembrane helix</keyword>
<dbReference type="EMBL" id="CAJOBO010000649">
    <property type="protein sequence ID" value="CAF4265251.1"/>
    <property type="molecule type" value="Genomic_DNA"/>
</dbReference>
<evidence type="ECO:0000256" key="12">
    <source>
        <dbReference type="ARBA" id="ARBA00023170"/>
    </source>
</evidence>
<dbReference type="Proteomes" id="UP000663869">
    <property type="component" value="Unassembled WGS sequence"/>
</dbReference>
<reference evidence="15" key="1">
    <citation type="submission" date="2021-02" db="EMBL/GenBank/DDBJ databases">
        <authorList>
            <person name="Nowell W R."/>
        </authorList>
    </citation>
    <scope>NUCLEOTIDE SEQUENCE</scope>
</reference>
<comment type="caution">
    <text evidence="15">The sequence shown here is derived from an EMBL/GenBank/DDBJ whole genome shotgun (WGS) entry which is preliminary data.</text>
</comment>
<dbReference type="Proteomes" id="UP000663865">
    <property type="component" value="Unassembled WGS sequence"/>
</dbReference>
<dbReference type="Proteomes" id="UP000663825">
    <property type="component" value="Unassembled WGS sequence"/>
</dbReference>
<evidence type="ECO:0000256" key="7">
    <source>
        <dbReference type="ARBA" id="ARBA00022927"/>
    </source>
</evidence>
<accession>A0A818DLD4</accession>
<dbReference type="Proteomes" id="UP000663848">
    <property type="component" value="Unassembled WGS sequence"/>
</dbReference>
<evidence type="ECO:0000313" key="17">
    <source>
        <dbReference type="EMBL" id="CAF3479451.1"/>
    </source>
</evidence>
<dbReference type="EMBL" id="CAJNXB010001390">
    <property type="protein sequence ID" value="CAF3161379.1"/>
    <property type="molecule type" value="Genomic_DNA"/>
</dbReference>
<dbReference type="GO" id="GO:0006886">
    <property type="term" value="P:intracellular protein transport"/>
    <property type="evidence" value="ECO:0007669"/>
    <property type="project" value="InterPro"/>
</dbReference>
<comment type="similarity">
    <text evidence="2">Belongs to the Tom22 family.</text>
</comment>
<dbReference type="Proteomes" id="UP000663862">
    <property type="component" value="Unassembled WGS sequence"/>
</dbReference>
<keyword evidence="11" id="KW-0472">Membrane</keyword>
<dbReference type="PANTHER" id="PTHR12504">
    <property type="entry name" value="MITOCHONDRIAL IMPORT RECEPTOR SUBUNIT TOM22"/>
    <property type="match status" value="1"/>
</dbReference>
<evidence type="ECO:0000256" key="3">
    <source>
        <dbReference type="ARBA" id="ARBA00016229"/>
    </source>
</evidence>
<comment type="subcellular location">
    <subcellularLocation>
        <location evidence="1">Mitochondrion outer membrane</location>
        <topology evidence="1">Single-pass membrane protein</topology>
    </subcellularLocation>
</comment>
<dbReference type="Proteomes" id="UP000663851">
    <property type="component" value="Unassembled WGS sequence"/>
</dbReference>
<dbReference type="Pfam" id="PF04281">
    <property type="entry name" value="Tom22"/>
    <property type="match status" value="1"/>
</dbReference>
<keyword evidence="24" id="KW-1185">Reference proteome</keyword>
<dbReference type="CDD" id="cd22884">
    <property type="entry name" value="TOM22"/>
    <property type="match status" value="1"/>
</dbReference>
<evidence type="ECO:0000313" key="22">
    <source>
        <dbReference type="EMBL" id="CAF4754139.1"/>
    </source>
</evidence>
<evidence type="ECO:0000313" key="20">
    <source>
        <dbReference type="EMBL" id="CAF4497491.1"/>
    </source>
</evidence>
<evidence type="ECO:0000256" key="10">
    <source>
        <dbReference type="ARBA" id="ARBA00023128"/>
    </source>
</evidence>
<evidence type="ECO:0000256" key="4">
    <source>
        <dbReference type="ARBA" id="ARBA00022448"/>
    </source>
</evidence>
<keyword evidence="12" id="KW-0675">Receptor</keyword>
<evidence type="ECO:0000313" key="18">
    <source>
        <dbReference type="EMBL" id="CAF4265251.1"/>
    </source>
</evidence>
<dbReference type="InterPro" id="IPR005683">
    <property type="entry name" value="Tom22"/>
</dbReference>
<dbReference type="EMBL" id="CAJNYV010001899">
    <property type="protein sequence ID" value="CAF3444765.1"/>
    <property type="molecule type" value="Genomic_DNA"/>
</dbReference>
<dbReference type="OrthoDB" id="10016939at2759"/>
<keyword evidence="4" id="KW-0813">Transport</keyword>
<evidence type="ECO:0000313" key="15">
    <source>
        <dbReference type="EMBL" id="CAF3444765.1"/>
    </source>
</evidence>
<dbReference type="Proteomes" id="UP000663872">
    <property type="component" value="Unassembled WGS sequence"/>
</dbReference>
<sequence length="180" mass="19786">MDEETLRRLITEHDGVEFAPTAEMMMMNSAAANDNDASDLDLPGFLIQQPRPQETTVRANQPVVTSTRAYKGSGGDGDDDDLLLEDETFLERIIALREMFPEALQNAVGALNRMTIEATKLAFNKGRTASWWLTSTMCVLVFPILIQKELLQVAEQISREQRSILLGPQAATGAISGAAF</sequence>
<evidence type="ECO:0000313" key="14">
    <source>
        <dbReference type="EMBL" id="CAF3298172.1"/>
    </source>
</evidence>
<dbReference type="Proteomes" id="UP000663833">
    <property type="component" value="Unassembled WGS sequence"/>
</dbReference>
<keyword evidence="10" id="KW-0496">Mitochondrion</keyword>
<gene>
    <name evidence="17" type="ORF">FME351_LOCUS15388</name>
    <name evidence="16" type="ORF">GRG538_LOCUS13946</name>
    <name evidence="18" type="ORF">HFQ381_LOCUS11318</name>
    <name evidence="15" type="ORF">KIK155_LOCUS11941</name>
    <name evidence="14" type="ORF">LUA448_LOCUS7821</name>
    <name evidence="22" type="ORF">QYT958_LOCUS21191</name>
    <name evidence="13" type="ORF">TIS948_LOCUS10284</name>
    <name evidence="21" type="ORF">TOA249_LOCUS3708</name>
    <name evidence="19" type="ORF">TSG867_LOCUS13532</name>
    <name evidence="20" type="ORF">UJA718_LOCUS26081</name>
</gene>
<evidence type="ECO:0000256" key="9">
    <source>
        <dbReference type="ARBA" id="ARBA00023010"/>
    </source>
</evidence>
<dbReference type="EMBL" id="CAJOBQ010000724">
    <property type="protein sequence ID" value="CAF4408409.1"/>
    <property type="molecule type" value="Genomic_DNA"/>
</dbReference>
<name>A0A818DLD4_9BILA</name>
<organism evidence="15 23">
    <name type="scientific">Rotaria socialis</name>
    <dbReference type="NCBI Taxonomy" id="392032"/>
    <lineage>
        <taxon>Eukaryota</taxon>
        <taxon>Metazoa</taxon>
        <taxon>Spiralia</taxon>
        <taxon>Gnathifera</taxon>
        <taxon>Rotifera</taxon>
        <taxon>Eurotatoria</taxon>
        <taxon>Bdelloidea</taxon>
        <taxon>Philodinida</taxon>
        <taxon>Philodinidae</taxon>
        <taxon>Rotaria</taxon>
    </lineage>
</organism>
<evidence type="ECO:0000313" key="19">
    <source>
        <dbReference type="EMBL" id="CAF4408409.1"/>
    </source>
</evidence>
<dbReference type="Proteomes" id="UP000663838">
    <property type="component" value="Unassembled WGS sequence"/>
</dbReference>
<dbReference type="Proteomes" id="UP000663873">
    <property type="component" value="Unassembled WGS sequence"/>
</dbReference>
<dbReference type="PANTHER" id="PTHR12504:SF0">
    <property type="entry name" value="MITOCHONDRIAL IMPORT RECEPTOR SUBUNIT TOM22 HOMOLOG"/>
    <property type="match status" value="1"/>
</dbReference>
<keyword evidence="5" id="KW-0812">Transmembrane</keyword>
<evidence type="ECO:0000256" key="6">
    <source>
        <dbReference type="ARBA" id="ARBA00022787"/>
    </source>
</evidence>
<keyword evidence="7" id="KW-0653">Protein transport</keyword>
<dbReference type="EMBL" id="CAJNYD010000789">
    <property type="protein sequence ID" value="CAF3298172.1"/>
    <property type="molecule type" value="Genomic_DNA"/>
</dbReference>
<evidence type="ECO:0000313" key="24">
    <source>
        <dbReference type="Proteomes" id="UP000663873"/>
    </source>
</evidence>
<evidence type="ECO:0000256" key="2">
    <source>
        <dbReference type="ARBA" id="ARBA00009874"/>
    </source>
</evidence>
<evidence type="ECO:0000256" key="11">
    <source>
        <dbReference type="ARBA" id="ARBA00023136"/>
    </source>
</evidence>
<protein>
    <recommendedName>
        <fullName evidence="3">Mitochondrial import receptor subunit TOM22 homolog</fullName>
    </recommendedName>
</protein>
<evidence type="ECO:0000256" key="5">
    <source>
        <dbReference type="ARBA" id="ARBA00022692"/>
    </source>
</evidence>
<evidence type="ECO:0000313" key="16">
    <source>
        <dbReference type="EMBL" id="CAF3447228.1"/>
    </source>
</evidence>
<dbReference type="GO" id="GO:0005741">
    <property type="term" value="C:mitochondrial outer membrane"/>
    <property type="evidence" value="ECO:0007669"/>
    <property type="project" value="UniProtKB-SubCell"/>
</dbReference>
<evidence type="ECO:0000313" key="13">
    <source>
        <dbReference type="EMBL" id="CAF3161379.1"/>
    </source>
</evidence>
<dbReference type="EMBL" id="CAJOBP010006645">
    <property type="protein sequence ID" value="CAF4497491.1"/>
    <property type="molecule type" value="Genomic_DNA"/>
</dbReference>
<keyword evidence="6" id="KW-1000">Mitochondrion outer membrane</keyword>
<dbReference type="EMBL" id="CAJOBR010003824">
    <property type="protein sequence ID" value="CAF4754139.1"/>
    <property type="molecule type" value="Genomic_DNA"/>
</dbReference>
<evidence type="ECO:0000256" key="1">
    <source>
        <dbReference type="ARBA" id="ARBA00004572"/>
    </source>
</evidence>
<dbReference type="AlphaFoldDB" id="A0A818DLD4"/>
<dbReference type="EMBL" id="CAJNYT010002094">
    <property type="protein sequence ID" value="CAF3447228.1"/>
    <property type="molecule type" value="Genomic_DNA"/>
</dbReference>
<dbReference type="EMBL" id="CAJOBS010000133">
    <property type="protein sequence ID" value="CAF4504293.1"/>
    <property type="molecule type" value="Genomic_DNA"/>
</dbReference>
<evidence type="ECO:0000313" key="23">
    <source>
        <dbReference type="Proteomes" id="UP000663865"/>
    </source>
</evidence>
<proteinExistence type="inferred from homology"/>
<keyword evidence="9" id="KW-0811">Translocation</keyword>
<evidence type="ECO:0000256" key="8">
    <source>
        <dbReference type="ARBA" id="ARBA00022989"/>
    </source>
</evidence>
<dbReference type="EMBL" id="CAJNYU010001911">
    <property type="protein sequence ID" value="CAF3479451.1"/>
    <property type="molecule type" value="Genomic_DNA"/>
</dbReference>